<protein>
    <submittedName>
        <fullName evidence="2">YkuC-like MFS-type transporter</fullName>
    </submittedName>
</protein>
<organism evidence="2 3">
    <name type="scientific">Streptomyces azureus</name>
    <dbReference type="NCBI Taxonomy" id="146537"/>
    <lineage>
        <taxon>Bacteria</taxon>
        <taxon>Bacillati</taxon>
        <taxon>Actinomycetota</taxon>
        <taxon>Actinomycetes</taxon>
        <taxon>Kitasatosporales</taxon>
        <taxon>Streptomycetaceae</taxon>
        <taxon>Streptomyces</taxon>
    </lineage>
</organism>
<dbReference type="AlphaFoldDB" id="A0A0K8PQ80"/>
<evidence type="ECO:0000256" key="1">
    <source>
        <dbReference type="SAM" id="Phobius"/>
    </source>
</evidence>
<name>A0A0K8PQ80_STRAJ</name>
<dbReference type="OrthoDB" id="9962417at2"/>
<feature type="transmembrane region" description="Helical" evidence="1">
    <location>
        <begin position="52"/>
        <end position="75"/>
    </location>
</feature>
<gene>
    <name evidence="2" type="ORF">SAZU_4885</name>
</gene>
<keyword evidence="1" id="KW-1133">Transmembrane helix</keyword>
<proteinExistence type="predicted"/>
<keyword evidence="1" id="KW-0472">Membrane</keyword>
<dbReference type="RefSeq" id="WP_059420127.1">
    <property type="nucleotide sequence ID" value="NZ_DF968322.1"/>
</dbReference>
<sequence>MASNPATKLTAFKGQGAPPAYRVASAATRLKAAFAVAVGMNLVEAVWDPGGIAWLVARAAVSVIFSVALVSYVVLRVLRWRRARTGRAPS</sequence>
<dbReference type="EMBL" id="DF968322">
    <property type="protein sequence ID" value="GAP50022.1"/>
    <property type="molecule type" value="Genomic_DNA"/>
</dbReference>
<evidence type="ECO:0000313" key="3">
    <source>
        <dbReference type="Proteomes" id="UP000053859"/>
    </source>
</evidence>
<accession>A0A0K8PQ80</accession>
<keyword evidence="1" id="KW-0812">Transmembrane</keyword>
<reference evidence="2" key="1">
    <citation type="journal article" date="2015" name="Genome Announc.">
        <title>Draft Genome Sequence of Thiostrepton-Producing Streptomyces azureus ATCC 14921.</title>
        <authorList>
            <person name="Sakihara K."/>
            <person name="Maeda J."/>
            <person name="Tashiro K."/>
            <person name="Fujino Y."/>
            <person name="Kuhara S."/>
            <person name="Ohshima T."/>
            <person name="Ogata S."/>
            <person name="Doi K."/>
        </authorList>
    </citation>
    <scope>NUCLEOTIDE SEQUENCE [LARGE SCALE GENOMIC DNA]</scope>
    <source>
        <strain evidence="2">ATCC14921</strain>
    </source>
</reference>
<evidence type="ECO:0000313" key="2">
    <source>
        <dbReference type="EMBL" id="GAP50022.1"/>
    </source>
</evidence>
<dbReference type="Proteomes" id="UP000053859">
    <property type="component" value="Unassembled WGS sequence"/>
</dbReference>
<keyword evidence="3" id="KW-1185">Reference proteome</keyword>